<proteinExistence type="predicted"/>
<dbReference type="Proteomes" id="UP000046393">
    <property type="component" value="Unplaced"/>
</dbReference>
<reference evidence="2" key="1">
    <citation type="submission" date="2017-02" db="UniProtKB">
        <authorList>
            <consortium name="WormBaseParasite"/>
        </authorList>
    </citation>
    <scope>IDENTIFICATION</scope>
</reference>
<protein>
    <submittedName>
        <fullName evidence="2">Uncharacterized protein</fullName>
    </submittedName>
</protein>
<keyword evidence="1" id="KW-1185">Reference proteome</keyword>
<dbReference type="WBParaSite" id="SMUV_0000656201-mRNA-1">
    <property type="protein sequence ID" value="SMUV_0000656201-mRNA-1"/>
    <property type="gene ID" value="SMUV_0000656201"/>
</dbReference>
<accession>A0A0N5API5</accession>
<sequence length="78" mass="8819">MNECTTLFAKNDLSSRHVTMFGVRLIFAPSASFIIRKHQHHSVTARAQRVWLCIAAALPDTETLYPSGNEEKGDEVRF</sequence>
<name>A0A0N5API5_9BILA</name>
<evidence type="ECO:0000313" key="2">
    <source>
        <dbReference type="WBParaSite" id="SMUV_0000656201-mRNA-1"/>
    </source>
</evidence>
<organism evidence="1 2">
    <name type="scientific">Syphacia muris</name>
    <dbReference type="NCBI Taxonomy" id="451379"/>
    <lineage>
        <taxon>Eukaryota</taxon>
        <taxon>Metazoa</taxon>
        <taxon>Ecdysozoa</taxon>
        <taxon>Nematoda</taxon>
        <taxon>Chromadorea</taxon>
        <taxon>Rhabditida</taxon>
        <taxon>Spirurina</taxon>
        <taxon>Oxyuridomorpha</taxon>
        <taxon>Oxyuroidea</taxon>
        <taxon>Oxyuridae</taxon>
        <taxon>Syphacia</taxon>
    </lineage>
</organism>
<evidence type="ECO:0000313" key="1">
    <source>
        <dbReference type="Proteomes" id="UP000046393"/>
    </source>
</evidence>
<dbReference type="AlphaFoldDB" id="A0A0N5API5"/>